<gene>
    <name evidence="10" type="ORF">JI751_11680</name>
</gene>
<evidence type="ECO:0000256" key="8">
    <source>
        <dbReference type="SAM" id="Phobius"/>
    </source>
</evidence>
<evidence type="ECO:0000256" key="1">
    <source>
        <dbReference type="ARBA" id="ARBA00004141"/>
    </source>
</evidence>
<keyword evidence="6 8" id="KW-0472">Membrane</keyword>
<dbReference type="RefSeq" id="WP_201936373.1">
    <property type="nucleotide sequence ID" value="NZ_JAERSG010000003.1"/>
</dbReference>
<feature type="domain" description="Potassium channel" evidence="9">
    <location>
        <begin position="135"/>
        <end position="201"/>
    </location>
</feature>
<evidence type="ECO:0000256" key="4">
    <source>
        <dbReference type="ARBA" id="ARBA00022989"/>
    </source>
</evidence>
<dbReference type="SUPFAM" id="SSF81324">
    <property type="entry name" value="Voltage-gated potassium channels"/>
    <property type="match status" value="1"/>
</dbReference>
<keyword evidence="3 8" id="KW-0812">Transmembrane</keyword>
<evidence type="ECO:0000313" key="10">
    <source>
        <dbReference type="EMBL" id="MBL0748271.1"/>
    </source>
</evidence>
<keyword evidence="7 10" id="KW-0407">Ion channel</keyword>
<organism evidence="10 11">
    <name type="scientific">Nocardioides baculatus</name>
    <dbReference type="NCBI Taxonomy" id="2801337"/>
    <lineage>
        <taxon>Bacteria</taxon>
        <taxon>Bacillati</taxon>
        <taxon>Actinomycetota</taxon>
        <taxon>Actinomycetes</taxon>
        <taxon>Propionibacteriales</taxon>
        <taxon>Nocardioidaceae</taxon>
        <taxon>Nocardioides</taxon>
    </lineage>
</organism>
<dbReference type="GO" id="GO:0034220">
    <property type="term" value="P:monoatomic ion transmembrane transport"/>
    <property type="evidence" value="ECO:0007669"/>
    <property type="project" value="UniProtKB-KW"/>
</dbReference>
<feature type="transmembrane region" description="Helical" evidence="8">
    <location>
        <begin position="177"/>
        <end position="201"/>
    </location>
</feature>
<comment type="subcellular location">
    <subcellularLocation>
        <location evidence="1">Membrane</location>
        <topology evidence="1">Multi-pass membrane protein</topology>
    </subcellularLocation>
</comment>
<evidence type="ECO:0000256" key="6">
    <source>
        <dbReference type="ARBA" id="ARBA00023136"/>
    </source>
</evidence>
<evidence type="ECO:0000256" key="2">
    <source>
        <dbReference type="ARBA" id="ARBA00022448"/>
    </source>
</evidence>
<proteinExistence type="predicted"/>
<accession>A0ABS1L9A7</accession>
<feature type="transmembrane region" description="Helical" evidence="8">
    <location>
        <begin position="117"/>
        <end position="136"/>
    </location>
</feature>
<sequence>MTPVQRWEKRAEIPLLLLAIAFLVAYAWPVLDPRLDSDLRTSLEVASWTVYAAFIADFAARLLLADDRRAYAVSHWYDLALIVLPMLRPLRLLRLLAFARVLNRSAAGSLVGRVSTYVAGIAVMALGLGALAILDAEQDADGANIRTFGDALWWSATTVTTVGYGDHFPVTTTGRFVAAALMVVGIACIGAITAGVAAWLVAQVEAETRADDLSSADGHADA</sequence>
<evidence type="ECO:0000256" key="7">
    <source>
        <dbReference type="ARBA" id="ARBA00023303"/>
    </source>
</evidence>
<dbReference type="InterPro" id="IPR027359">
    <property type="entry name" value="Volt_channel_dom_sf"/>
</dbReference>
<dbReference type="EMBL" id="JAERSG010000003">
    <property type="protein sequence ID" value="MBL0748271.1"/>
    <property type="molecule type" value="Genomic_DNA"/>
</dbReference>
<dbReference type="PANTHER" id="PTHR11537:SF254">
    <property type="entry name" value="POTASSIUM VOLTAGE-GATED CHANNEL PROTEIN SHAB"/>
    <property type="match status" value="1"/>
</dbReference>
<evidence type="ECO:0000313" key="11">
    <source>
        <dbReference type="Proteomes" id="UP000636918"/>
    </source>
</evidence>
<dbReference type="Pfam" id="PF07885">
    <property type="entry name" value="Ion_trans_2"/>
    <property type="match status" value="1"/>
</dbReference>
<name>A0ABS1L9A7_9ACTN</name>
<keyword evidence="4 8" id="KW-1133">Transmembrane helix</keyword>
<comment type="caution">
    <text evidence="10">The sequence shown here is derived from an EMBL/GenBank/DDBJ whole genome shotgun (WGS) entry which is preliminary data.</text>
</comment>
<dbReference type="PRINTS" id="PR00169">
    <property type="entry name" value="KCHANNEL"/>
</dbReference>
<evidence type="ECO:0000259" key="9">
    <source>
        <dbReference type="Pfam" id="PF07885"/>
    </source>
</evidence>
<dbReference type="InterPro" id="IPR028325">
    <property type="entry name" value="VG_K_chnl"/>
</dbReference>
<evidence type="ECO:0000256" key="5">
    <source>
        <dbReference type="ARBA" id="ARBA00023065"/>
    </source>
</evidence>
<dbReference type="PANTHER" id="PTHR11537">
    <property type="entry name" value="VOLTAGE-GATED POTASSIUM CHANNEL"/>
    <property type="match status" value="1"/>
</dbReference>
<dbReference type="Gene3D" id="1.20.120.350">
    <property type="entry name" value="Voltage-gated potassium channels. Chain C"/>
    <property type="match status" value="1"/>
</dbReference>
<evidence type="ECO:0000256" key="3">
    <source>
        <dbReference type="ARBA" id="ARBA00022692"/>
    </source>
</evidence>
<keyword evidence="11" id="KW-1185">Reference proteome</keyword>
<protein>
    <submittedName>
        <fullName evidence="10">Two pore domain potassium channel family protein</fullName>
    </submittedName>
</protein>
<keyword evidence="2" id="KW-0813">Transport</keyword>
<dbReference type="Gene3D" id="1.10.287.70">
    <property type="match status" value="1"/>
</dbReference>
<dbReference type="Proteomes" id="UP000636918">
    <property type="component" value="Unassembled WGS sequence"/>
</dbReference>
<keyword evidence="5" id="KW-0406">Ion transport</keyword>
<dbReference type="InterPro" id="IPR013099">
    <property type="entry name" value="K_chnl_dom"/>
</dbReference>
<reference evidence="10 11" key="1">
    <citation type="submission" date="2021-01" db="EMBL/GenBank/DDBJ databases">
        <title>Genome seq and assembly of Nocardiodes sp. G10.</title>
        <authorList>
            <person name="Chhetri G."/>
        </authorList>
    </citation>
    <scope>NUCLEOTIDE SEQUENCE [LARGE SCALE GENOMIC DNA]</scope>
    <source>
        <strain evidence="10 11">G10</strain>
    </source>
</reference>
<feature type="transmembrane region" description="Helical" evidence="8">
    <location>
        <begin position="45"/>
        <end position="64"/>
    </location>
</feature>